<evidence type="ECO:0000256" key="1">
    <source>
        <dbReference type="SAM" id="SignalP"/>
    </source>
</evidence>
<reference evidence="3" key="1">
    <citation type="submission" date="2016-10" db="EMBL/GenBank/DDBJ databases">
        <authorList>
            <person name="Varghese N."/>
            <person name="Submissions S."/>
        </authorList>
    </citation>
    <scope>NUCLEOTIDE SEQUENCE [LARGE SCALE GENOMIC DNA]</scope>
    <source>
        <strain evidence="3">CGMCC 1.10789</strain>
    </source>
</reference>
<dbReference type="AlphaFoldDB" id="A0A1G9GBF3"/>
<feature type="chain" id="PRO_5011597872" evidence="1">
    <location>
        <begin position="19"/>
        <end position="106"/>
    </location>
</feature>
<accession>A0A1G9GBF3</accession>
<sequence length="106" mass="11159">MRLRWLVPVLASPALALAGQGKICVTNGTAGHLLFAAEIAPAPRRLAWLAPGETLCAGPGTAARGIVSVYASERALEGCSRVTAAGHTRILRTFAEFDNCRWSDQG</sequence>
<gene>
    <name evidence="2" type="ORF">SAMN05216257_1073</name>
</gene>
<evidence type="ECO:0000313" key="2">
    <source>
        <dbReference type="EMBL" id="SDK97881.1"/>
    </source>
</evidence>
<protein>
    <submittedName>
        <fullName evidence="2">Uncharacterized protein</fullName>
    </submittedName>
</protein>
<dbReference type="EMBL" id="FNFV01000007">
    <property type="protein sequence ID" value="SDK97881.1"/>
    <property type="molecule type" value="Genomic_DNA"/>
</dbReference>
<keyword evidence="3" id="KW-1185">Reference proteome</keyword>
<keyword evidence="1" id="KW-0732">Signal</keyword>
<dbReference type="Proteomes" id="UP000199328">
    <property type="component" value="Unassembled WGS sequence"/>
</dbReference>
<dbReference type="STRING" id="990712.SAMN05216257_1073"/>
<name>A0A1G9GBF3_9RHOB</name>
<proteinExistence type="predicted"/>
<feature type="signal peptide" evidence="1">
    <location>
        <begin position="1"/>
        <end position="18"/>
    </location>
</feature>
<dbReference type="RefSeq" id="WP_092501021.1">
    <property type="nucleotide sequence ID" value="NZ_FNFV01000007.1"/>
</dbReference>
<evidence type="ECO:0000313" key="3">
    <source>
        <dbReference type="Proteomes" id="UP000199328"/>
    </source>
</evidence>
<organism evidence="2 3">
    <name type="scientific">Meinhardsimonia xiamenensis</name>
    <dbReference type="NCBI Taxonomy" id="990712"/>
    <lineage>
        <taxon>Bacteria</taxon>
        <taxon>Pseudomonadati</taxon>
        <taxon>Pseudomonadota</taxon>
        <taxon>Alphaproteobacteria</taxon>
        <taxon>Rhodobacterales</taxon>
        <taxon>Paracoccaceae</taxon>
        <taxon>Meinhardsimonia</taxon>
    </lineage>
</organism>